<evidence type="ECO:0000259" key="11">
    <source>
        <dbReference type="Pfam" id="PF01095"/>
    </source>
</evidence>
<feature type="domain" description="Pectinesterase catalytic" evidence="11">
    <location>
        <begin position="32"/>
        <end position="315"/>
    </location>
</feature>
<dbReference type="Proteomes" id="UP000032304">
    <property type="component" value="Chromosome 6"/>
</dbReference>
<dbReference type="InterPro" id="IPR033131">
    <property type="entry name" value="Pectinesterase_Asp_AS"/>
</dbReference>
<gene>
    <name evidence="12" type="ORF">B456_006G222300</name>
</gene>
<dbReference type="PROSITE" id="PS00503">
    <property type="entry name" value="PECTINESTERASE_2"/>
    <property type="match status" value="1"/>
</dbReference>
<dbReference type="Gramene" id="KJB37829">
    <property type="protein sequence ID" value="KJB37829"/>
    <property type="gene ID" value="B456_006G222300"/>
</dbReference>
<dbReference type="OMA" id="SIGHENH"/>
<evidence type="ECO:0000313" key="13">
    <source>
        <dbReference type="Proteomes" id="UP000032304"/>
    </source>
</evidence>
<evidence type="ECO:0000256" key="2">
    <source>
        <dbReference type="ARBA" id="ARBA00008891"/>
    </source>
</evidence>
<evidence type="ECO:0000256" key="3">
    <source>
        <dbReference type="ARBA" id="ARBA00013229"/>
    </source>
</evidence>
<dbReference type="FunFam" id="2.160.20.10:FF:000013">
    <property type="entry name" value="Pectinesterase"/>
    <property type="match status" value="1"/>
</dbReference>
<accession>A0A0D2S0P8</accession>
<evidence type="ECO:0000256" key="4">
    <source>
        <dbReference type="ARBA" id="ARBA00022801"/>
    </source>
</evidence>
<comment type="function">
    <text evidence="8">Acts in the modification of cell walls via demethylesterification of cell wall pectin.</text>
</comment>
<dbReference type="Pfam" id="PF01095">
    <property type="entry name" value="Pectinesterase"/>
    <property type="match status" value="1"/>
</dbReference>
<dbReference type="GO" id="GO:0042545">
    <property type="term" value="P:cell wall modification"/>
    <property type="evidence" value="ECO:0007669"/>
    <property type="project" value="UniProtKB-UniRule"/>
</dbReference>
<dbReference type="PANTHER" id="PTHR31321:SF76">
    <property type="entry name" value="PECTINESTERASE 10-RELATED"/>
    <property type="match status" value="1"/>
</dbReference>
<comment type="catalytic activity">
    <reaction evidence="7 10">
        <text>[(1-&gt;4)-alpha-D-galacturonosyl methyl ester](n) + n H2O = [(1-&gt;4)-alpha-D-galacturonosyl](n) + n methanol + n H(+)</text>
        <dbReference type="Rhea" id="RHEA:22380"/>
        <dbReference type="Rhea" id="RHEA-COMP:14570"/>
        <dbReference type="Rhea" id="RHEA-COMP:14573"/>
        <dbReference type="ChEBI" id="CHEBI:15377"/>
        <dbReference type="ChEBI" id="CHEBI:15378"/>
        <dbReference type="ChEBI" id="CHEBI:17790"/>
        <dbReference type="ChEBI" id="CHEBI:140522"/>
        <dbReference type="ChEBI" id="CHEBI:140523"/>
        <dbReference type="EC" id="3.1.1.11"/>
    </reaction>
</comment>
<feature type="active site" evidence="9">
    <location>
        <position position="178"/>
    </location>
</feature>
<reference evidence="12 13" key="1">
    <citation type="journal article" date="2012" name="Nature">
        <title>Repeated polyploidization of Gossypium genomes and the evolution of spinnable cotton fibres.</title>
        <authorList>
            <person name="Paterson A.H."/>
            <person name="Wendel J.F."/>
            <person name="Gundlach H."/>
            <person name="Guo H."/>
            <person name="Jenkins J."/>
            <person name="Jin D."/>
            <person name="Llewellyn D."/>
            <person name="Showmaker K.C."/>
            <person name="Shu S."/>
            <person name="Udall J."/>
            <person name="Yoo M.J."/>
            <person name="Byers R."/>
            <person name="Chen W."/>
            <person name="Doron-Faigenboim A."/>
            <person name="Duke M.V."/>
            <person name="Gong L."/>
            <person name="Grimwood J."/>
            <person name="Grover C."/>
            <person name="Grupp K."/>
            <person name="Hu G."/>
            <person name="Lee T.H."/>
            <person name="Li J."/>
            <person name="Lin L."/>
            <person name="Liu T."/>
            <person name="Marler B.S."/>
            <person name="Page J.T."/>
            <person name="Roberts A.W."/>
            <person name="Romanel E."/>
            <person name="Sanders W.S."/>
            <person name="Szadkowski E."/>
            <person name="Tan X."/>
            <person name="Tang H."/>
            <person name="Xu C."/>
            <person name="Wang J."/>
            <person name="Wang Z."/>
            <person name="Zhang D."/>
            <person name="Zhang L."/>
            <person name="Ashrafi H."/>
            <person name="Bedon F."/>
            <person name="Bowers J.E."/>
            <person name="Brubaker C.L."/>
            <person name="Chee P.W."/>
            <person name="Das S."/>
            <person name="Gingle A.R."/>
            <person name="Haigler C.H."/>
            <person name="Harker D."/>
            <person name="Hoffmann L.V."/>
            <person name="Hovav R."/>
            <person name="Jones D.C."/>
            <person name="Lemke C."/>
            <person name="Mansoor S."/>
            <person name="ur Rahman M."/>
            <person name="Rainville L.N."/>
            <person name="Rambani A."/>
            <person name="Reddy U.K."/>
            <person name="Rong J.K."/>
            <person name="Saranga Y."/>
            <person name="Scheffler B.E."/>
            <person name="Scheffler J.A."/>
            <person name="Stelly D.M."/>
            <person name="Triplett B.A."/>
            <person name="Van Deynze A."/>
            <person name="Vaslin M.F."/>
            <person name="Waghmare V.N."/>
            <person name="Walford S.A."/>
            <person name="Wright R.J."/>
            <person name="Zaki E.A."/>
            <person name="Zhang T."/>
            <person name="Dennis E.S."/>
            <person name="Mayer K.F."/>
            <person name="Peterson D.G."/>
            <person name="Rokhsar D.S."/>
            <person name="Wang X."/>
            <person name="Schmutz J."/>
        </authorList>
    </citation>
    <scope>NUCLEOTIDE SEQUENCE [LARGE SCALE GENOMIC DNA]</scope>
</reference>
<dbReference type="SUPFAM" id="SSF51126">
    <property type="entry name" value="Pectin lyase-like"/>
    <property type="match status" value="1"/>
</dbReference>
<evidence type="ECO:0000256" key="9">
    <source>
        <dbReference type="PROSITE-ProRule" id="PRU10040"/>
    </source>
</evidence>
<dbReference type="KEGG" id="gra:105797976"/>
<protein>
    <recommendedName>
        <fullName evidence="3 10">Pectinesterase</fullName>
        <ecNumber evidence="3 10">3.1.1.11</ecNumber>
    </recommendedName>
</protein>
<dbReference type="EC" id="3.1.1.11" evidence="3 10"/>
<dbReference type="GO" id="GO:0030599">
    <property type="term" value="F:pectinesterase activity"/>
    <property type="evidence" value="ECO:0007669"/>
    <property type="project" value="UniProtKB-UniRule"/>
</dbReference>
<evidence type="ECO:0000256" key="7">
    <source>
        <dbReference type="ARBA" id="ARBA00047928"/>
    </source>
</evidence>
<dbReference type="InterPro" id="IPR011050">
    <property type="entry name" value="Pectin_lyase_fold/virulence"/>
</dbReference>
<dbReference type="UniPathway" id="UPA00545">
    <property type="reaction ID" value="UER00823"/>
</dbReference>
<keyword evidence="13" id="KW-1185">Reference proteome</keyword>
<evidence type="ECO:0000256" key="10">
    <source>
        <dbReference type="RuleBase" id="RU000589"/>
    </source>
</evidence>
<evidence type="ECO:0000313" key="12">
    <source>
        <dbReference type="EMBL" id="KJB37829.1"/>
    </source>
</evidence>
<sequence>MTLSYCFFYTLTIACLLCFQHRPAEAQCKTLFVDQKGRGNYSKIQSAINSIPSNNLYWFCITVSAGTYREKVNIPYDKPYIILKGAGKRKTMVVWNEPYLVSPTFSSSADNIVVQSISFVNSYNSPSSKNPRVPAVAAMLSGDKCVFHKCGFSSVQDTLWDAAGRHYFKDCVIEGAVDFIFGNAQSLYEGSSIRFLGELLEPGIAGFITAQGRENPNDSNGFVFKNCNVYGKGTTYLGRPWRGFSRVLFYNCQFSNIIHPSGWDSWNFVGKEQLITYAEHGNNGPGSDTSKRVKWEKKLDDGTVSKFTSMSYINSDGWLQTMPTKYF</sequence>
<dbReference type="PANTHER" id="PTHR31321">
    <property type="entry name" value="ACYL-COA THIOESTER HYDROLASE YBHC-RELATED"/>
    <property type="match status" value="1"/>
</dbReference>
<evidence type="ECO:0000256" key="8">
    <source>
        <dbReference type="ARBA" id="ARBA00057335"/>
    </source>
</evidence>
<name>A0A0D2S0P8_GOSRA</name>
<feature type="signal peptide" evidence="10">
    <location>
        <begin position="1"/>
        <end position="26"/>
    </location>
</feature>
<evidence type="ECO:0000256" key="6">
    <source>
        <dbReference type="ARBA" id="ARBA00023180"/>
    </source>
</evidence>
<dbReference type="InterPro" id="IPR012334">
    <property type="entry name" value="Pectin_lyas_fold"/>
</dbReference>
<dbReference type="STRING" id="29730.A0A0D2S0P8"/>
<dbReference type="EMBL" id="CM001745">
    <property type="protein sequence ID" value="KJB37829.1"/>
    <property type="molecule type" value="Genomic_DNA"/>
</dbReference>
<keyword evidence="5 10" id="KW-0063">Aspartyl esterase</keyword>
<evidence type="ECO:0000256" key="1">
    <source>
        <dbReference type="ARBA" id="ARBA00005184"/>
    </source>
</evidence>
<dbReference type="AlphaFoldDB" id="A0A0D2S0P8"/>
<organism evidence="12 13">
    <name type="scientific">Gossypium raimondii</name>
    <name type="common">Peruvian cotton</name>
    <name type="synonym">Gossypium klotzschianum subsp. raimondii</name>
    <dbReference type="NCBI Taxonomy" id="29730"/>
    <lineage>
        <taxon>Eukaryota</taxon>
        <taxon>Viridiplantae</taxon>
        <taxon>Streptophyta</taxon>
        <taxon>Embryophyta</taxon>
        <taxon>Tracheophyta</taxon>
        <taxon>Spermatophyta</taxon>
        <taxon>Magnoliopsida</taxon>
        <taxon>eudicotyledons</taxon>
        <taxon>Gunneridae</taxon>
        <taxon>Pentapetalae</taxon>
        <taxon>rosids</taxon>
        <taxon>malvids</taxon>
        <taxon>Malvales</taxon>
        <taxon>Malvaceae</taxon>
        <taxon>Malvoideae</taxon>
        <taxon>Gossypium</taxon>
    </lineage>
</organism>
<comment type="similarity">
    <text evidence="2">Belongs to the pectinesterase family.</text>
</comment>
<dbReference type="eggNOG" id="ENOG502QVK0">
    <property type="taxonomic scope" value="Eukaryota"/>
</dbReference>
<evidence type="ECO:0000256" key="5">
    <source>
        <dbReference type="ARBA" id="ARBA00023085"/>
    </source>
</evidence>
<proteinExistence type="inferred from homology"/>
<comment type="pathway">
    <text evidence="1 10">Glycan metabolism; pectin degradation; 2-dehydro-3-deoxy-D-gluconate from pectin: step 1/5.</text>
</comment>
<feature type="chain" id="PRO_5005112802" description="Pectinesterase" evidence="10">
    <location>
        <begin position="27"/>
        <end position="327"/>
    </location>
</feature>
<keyword evidence="10" id="KW-0732">Signal</keyword>
<dbReference type="Gene3D" id="2.160.20.10">
    <property type="entry name" value="Single-stranded right-handed beta-helix, Pectin lyase-like"/>
    <property type="match status" value="1"/>
</dbReference>
<dbReference type="InterPro" id="IPR000070">
    <property type="entry name" value="Pectinesterase_cat"/>
</dbReference>
<dbReference type="GO" id="GO:0045490">
    <property type="term" value="P:pectin catabolic process"/>
    <property type="evidence" value="ECO:0007669"/>
    <property type="project" value="UniProtKB-UniRule"/>
</dbReference>
<dbReference type="OrthoDB" id="2019149at2759"/>
<keyword evidence="6" id="KW-0325">Glycoprotein</keyword>
<keyword evidence="4 10" id="KW-0378">Hydrolase</keyword>